<protein>
    <submittedName>
        <fullName evidence="1">Uncharacterized protein</fullName>
    </submittedName>
</protein>
<dbReference type="RefSeq" id="WP_319833970.1">
    <property type="nucleotide sequence ID" value="NZ_CP138858.1"/>
</dbReference>
<keyword evidence="2" id="KW-1185">Reference proteome</keyword>
<proteinExistence type="predicted"/>
<organism evidence="1 2">
    <name type="scientific">Coraliomargarita algicola</name>
    <dbReference type="NCBI Taxonomy" id="3092156"/>
    <lineage>
        <taxon>Bacteria</taxon>
        <taxon>Pseudomonadati</taxon>
        <taxon>Verrucomicrobiota</taxon>
        <taxon>Opitutia</taxon>
        <taxon>Puniceicoccales</taxon>
        <taxon>Coraliomargaritaceae</taxon>
        <taxon>Coraliomargarita</taxon>
    </lineage>
</organism>
<dbReference type="Proteomes" id="UP001324993">
    <property type="component" value="Chromosome"/>
</dbReference>
<accession>A0ABZ0RPF6</accession>
<name>A0ABZ0RPF6_9BACT</name>
<evidence type="ECO:0000313" key="1">
    <source>
        <dbReference type="EMBL" id="WPJ97119.1"/>
    </source>
</evidence>
<sequence>MVRITPIDYAMTAGVGFGFTRYSVWFQKPANAFQAGYTSGFDSMVLGEYQALSKDQALANQQLLHLWERGGNAVHAMQWPASHDRGYNETMTGAIRNLLEHHDAPRTVVTGGVSQIKAVQRGEQLFNLAAIGVGPNKRGLLKSLREDGRWEGSVYAVPFRTAIAVQELETRIDARGSGVQTLSVGPLADLEAGEQIVLQFTASDSRNGTAEFSVRHEAGGTLPGTSQTLALSADNKSYRFVLRAQLPADGCMLSVNLPASAQIKQIHAQRETEQVARPHRGIHTGVPHQGGMTFDLLPDA</sequence>
<gene>
    <name evidence="1" type="ORF">SH580_05285</name>
</gene>
<evidence type="ECO:0000313" key="2">
    <source>
        <dbReference type="Proteomes" id="UP001324993"/>
    </source>
</evidence>
<reference evidence="1 2" key="1">
    <citation type="submission" date="2023-11" db="EMBL/GenBank/DDBJ databases">
        <title>Coraliomargarita sp. nov., isolated from marine algae.</title>
        <authorList>
            <person name="Lee J.K."/>
            <person name="Baek J.H."/>
            <person name="Kim J.M."/>
            <person name="Choi D.G."/>
            <person name="Jeon C.O."/>
        </authorList>
    </citation>
    <scope>NUCLEOTIDE SEQUENCE [LARGE SCALE GENOMIC DNA]</scope>
    <source>
        <strain evidence="1 2">J2-16</strain>
    </source>
</reference>
<dbReference type="EMBL" id="CP138858">
    <property type="protein sequence ID" value="WPJ97119.1"/>
    <property type="molecule type" value="Genomic_DNA"/>
</dbReference>